<dbReference type="Proteomes" id="UP000198850">
    <property type="component" value="Unassembled WGS sequence"/>
</dbReference>
<dbReference type="InterPro" id="IPR002467">
    <property type="entry name" value="Pept_M24A_MAP1"/>
</dbReference>
<dbReference type="PANTHER" id="PTHR43330:SF27">
    <property type="entry name" value="METHIONINE AMINOPEPTIDASE"/>
    <property type="match status" value="1"/>
</dbReference>
<comment type="cofactor">
    <cofactor evidence="6">
        <name>Co(2+)</name>
        <dbReference type="ChEBI" id="CHEBI:48828"/>
    </cofactor>
    <cofactor evidence="6">
        <name>Zn(2+)</name>
        <dbReference type="ChEBI" id="CHEBI:29105"/>
    </cofactor>
    <cofactor evidence="6">
        <name>Mn(2+)</name>
        <dbReference type="ChEBI" id="CHEBI:29035"/>
    </cofactor>
    <cofactor evidence="6">
        <name>Fe(2+)</name>
        <dbReference type="ChEBI" id="CHEBI:29033"/>
    </cofactor>
    <text evidence="6">Binds 2 divalent metal cations per subunit. Has a high-affinity and a low affinity metal-binding site. The true nature of the physiological cofactor is under debate. The enzyme is active with cobalt, zinc, manganese or divalent iron ions. Most likely, methionine aminopeptidases function as mononuclear Fe(2+)-metalloproteases under physiological conditions, and the catalytically relevant metal-binding site has been assigned to the histidine-containing high-affinity site.</text>
</comment>
<keyword evidence="10" id="KW-1185">Reference proteome</keyword>
<dbReference type="PANTHER" id="PTHR43330">
    <property type="entry name" value="METHIONINE AMINOPEPTIDASE"/>
    <property type="match status" value="1"/>
</dbReference>
<evidence type="ECO:0000256" key="3">
    <source>
        <dbReference type="ARBA" id="ARBA00022670"/>
    </source>
</evidence>
<dbReference type="GO" id="GO:0004239">
    <property type="term" value="F:initiator methionyl aminopeptidase activity"/>
    <property type="evidence" value="ECO:0007669"/>
    <property type="project" value="UniProtKB-UniRule"/>
</dbReference>
<dbReference type="GO" id="GO:0070006">
    <property type="term" value="F:metalloaminopeptidase activity"/>
    <property type="evidence" value="ECO:0007669"/>
    <property type="project" value="UniProtKB-UniRule"/>
</dbReference>
<keyword evidence="4 6" id="KW-0479">Metal-binding</keyword>
<keyword evidence="2 6" id="KW-0031">Aminopeptidase</keyword>
<dbReference type="GO" id="GO:0006508">
    <property type="term" value="P:proteolysis"/>
    <property type="evidence" value="ECO:0007669"/>
    <property type="project" value="UniProtKB-KW"/>
</dbReference>
<feature type="binding site" evidence="6">
    <location>
        <position position="201"/>
    </location>
    <ligand>
        <name>a divalent metal cation</name>
        <dbReference type="ChEBI" id="CHEBI:60240"/>
        <label>2</label>
        <note>catalytic</note>
    </ligand>
</feature>
<dbReference type="EMBL" id="FNRA01000015">
    <property type="protein sequence ID" value="SEB19048.1"/>
    <property type="molecule type" value="Genomic_DNA"/>
</dbReference>
<dbReference type="OrthoDB" id="9802055at2"/>
<evidence type="ECO:0000313" key="10">
    <source>
        <dbReference type="Proteomes" id="UP000198850"/>
    </source>
</evidence>
<feature type="binding site" evidence="6">
    <location>
        <position position="94"/>
    </location>
    <ligand>
        <name>a divalent metal cation</name>
        <dbReference type="ChEBI" id="CHEBI:60240"/>
        <label>1</label>
    </ligand>
</feature>
<comment type="similarity">
    <text evidence="6">Belongs to the peptidase M24A family. Methionine aminopeptidase type 1 subfamily.</text>
</comment>
<reference evidence="9 10" key="1">
    <citation type="submission" date="2016-10" db="EMBL/GenBank/DDBJ databases">
        <authorList>
            <person name="de Groot N.N."/>
        </authorList>
    </citation>
    <scope>NUCLEOTIDE SEQUENCE [LARGE SCALE GENOMIC DNA]</scope>
    <source>
        <strain evidence="9 10">DSM 19033</strain>
    </source>
</reference>
<evidence type="ECO:0000259" key="8">
    <source>
        <dbReference type="Pfam" id="PF00557"/>
    </source>
</evidence>
<evidence type="ECO:0000256" key="5">
    <source>
        <dbReference type="ARBA" id="ARBA00022801"/>
    </source>
</evidence>
<keyword evidence="5 6" id="KW-0378">Hydrolase</keyword>
<evidence type="ECO:0000313" key="9">
    <source>
        <dbReference type="EMBL" id="SEB19048.1"/>
    </source>
</evidence>
<dbReference type="Gene3D" id="3.90.230.10">
    <property type="entry name" value="Creatinase/methionine aminopeptidase superfamily"/>
    <property type="match status" value="1"/>
</dbReference>
<dbReference type="PRINTS" id="PR00599">
    <property type="entry name" value="MAPEPTIDASE"/>
</dbReference>
<feature type="binding site" evidence="6">
    <location>
        <position position="105"/>
    </location>
    <ligand>
        <name>a divalent metal cation</name>
        <dbReference type="ChEBI" id="CHEBI:60240"/>
        <label>2</label>
        <note>catalytic</note>
    </ligand>
</feature>
<dbReference type="InterPro" id="IPR000994">
    <property type="entry name" value="Pept_M24"/>
</dbReference>
<dbReference type="STRING" id="425514.SAMN05443550_11523"/>
<evidence type="ECO:0000256" key="4">
    <source>
        <dbReference type="ARBA" id="ARBA00022723"/>
    </source>
</evidence>
<name>A0A1H4HD98_9SPHI</name>
<comment type="catalytic activity">
    <reaction evidence="6 7">
        <text>Release of N-terminal amino acids, preferentially methionine, from peptides and arylamides.</text>
        <dbReference type="EC" id="3.4.11.18"/>
    </reaction>
</comment>
<dbReference type="SUPFAM" id="SSF55920">
    <property type="entry name" value="Creatinase/aminopeptidase"/>
    <property type="match status" value="1"/>
</dbReference>
<dbReference type="Pfam" id="PF00557">
    <property type="entry name" value="Peptidase_M24"/>
    <property type="match status" value="1"/>
</dbReference>
<sequence length="267" mass="29334">MIFFKTEEEIELMRISAMLVSDTIAEIAKVLKPGITTMSLDKLANEFISDHDAVPSFHNYGGYPFHICTSVNDIIVHGLPNELPLREGDVVSIDVGVVKNEFHGDSAYTFILGDTPEEILKLIKTAKDSLFEGIKQAIAGNYLGEISSAIQHYNEKQGFGVVRELVGHGIGRAMHEGPQVPNFGRKASGILMRENLVLAIEPMVNLGKHDVVDEGKGWAIRTADGSISVHFEHDVCIKPDTALVLSDFAPIEKAEKANQNLNSSYYE</sequence>
<dbReference type="GO" id="GO:0046872">
    <property type="term" value="F:metal ion binding"/>
    <property type="evidence" value="ECO:0007669"/>
    <property type="project" value="UniProtKB-UniRule"/>
</dbReference>
<dbReference type="CDD" id="cd01086">
    <property type="entry name" value="MetAP1"/>
    <property type="match status" value="1"/>
</dbReference>
<feature type="binding site" evidence="6">
    <location>
        <position position="105"/>
    </location>
    <ligand>
        <name>a divalent metal cation</name>
        <dbReference type="ChEBI" id="CHEBI:60240"/>
        <label>1</label>
    </ligand>
</feature>
<feature type="binding site" evidence="6">
    <location>
        <position position="77"/>
    </location>
    <ligand>
        <name>substrate</name>
    </ligand>
</feature>
<comment type="subunit">
    <text evidence="6">Monomer.</text>
</comment>
<gene>
    <name evidence="6" type="primary">map</name>
    <name evidence="9" type="ORF">SAMN05443550_11523</name>
</gene>
<evidence type="ECO:0000256" key="1">
    <source>
        <dbReference type="ARBA" id="ARBA00002521"/>
    </source>
</evidence>
<feature type="binding site" evidence="6">
    <location>
        <position position="168"/>
    </location>
    <ligand>
        <name>a divalent metal cation</name>
        <dbReference type="ChEBI" id="CHEBI:60240"/>
        <label>2</label>
        <note>catalytic</note>
    </ligand>
</feature>
<comment type="function">
    <text evidence="1 6">Removes the N-terminal methionine from nascent proteins. The N-terminal methionine is often cleaved when the second residue in the primary sequence is small and uncharged (Met-Ala-, Cys, Gly, Pro, Ser, Thr, or Val). Requires deformylation of the N(alpha)-formylated initiator methionine before it can be hydrolyzed.</text>
</comment>
<keyword evidence="3 6" id="KW-0645">Protease</keyword>
<dbReference type="InterPro" id="IPR001714">
    <property type="entry name" value="Pept_M24_MAP"/>
</dbReference>
<accession>A0A1H4HD98</accession>
<evidence type="ECO:0000256" key="2">
    <source>
        <dbReference type="ARBA" id="ARBA00022438"/>
    </source>
</evidence>
<dbReference type="GO" id="GO:0005829">
    <property type="term" value="C:cytosol"/>
    <property type="evidence" value="ECO:0007669"/>
    <property type="project" value="TreeGrafter"/>
</dbReference>
<feature type="binding site" evidence="6">
    <location>
        <position position="232"/>
    </location>
    <ligand>
        <name>a divalent metal cation</name>
        <dbReference type="ChEBI" id="CHEBI:60240"/>
        <label>2</label>
        <note>catalytic</note>
    </ligand>
</feature>
<protein>
    <recommendedName>
        <fullName evidence="6 7">Methionine aminopeptidase</fullName>
        <shortName evidence="6">MAP</shortName>
        <shortName evidence="6">MetAP</shortName>
        <ecNumber evidence="6 7">3.4.11.18</ecNumber>
    </recommendedName>
    <alternativeName>
        <fullName evidence="6">Peptidase M</fullName>
    </alternativeName>
</protein>
<feature type="binding site" evidence="6">
    <location>
        <position position="175"/>
    </location>
    <ligand>
        <name>substrate</name>
    </ligand>
</feature>
<evidence type="ECO:0000256" key="6">
    <source>
        <dbReference type="HAMAP-Rule" id="MF_01974"/>
    </source>
</evidence>
<organism evidence="9 10">
    <name type="scientific">Pedobacter hartonius</name>
    <dbReference type="NCBI Taxonomy" id="425514"/>
    <lineage>
        <taxon>Bacteria</taxon>
        <taxon>Pseudomonadati</taxon>
        <taxon>Bacteroidota</taxon>
        <taxon>Sphingobacteriia</taxon>
        <taxon>Sphingobacteriales</taxon>
        <taxon>Sphingobacteriaceae</taxon>
        <taxon>Pedobacter</taxon>
    </lineage>
</organism>
<feature type="binding site" evidence="6">
    <location>
        <position position="232"/>
    </location>
    <ligand>
        <name>a divalent metal cation</name>
        <dbReference type="ChEBI" id="CHEBI:60240"/>
        <label>1</label>
    </ligand>
</feature>
<evidence type="ECO:0000256" key="7">
    <source>
        <dbReference type="RuleBase" id="RU003653"/>
    </source>
</evidence>
<dbReference type="EC" id="3.4.11.18" evidence="6 7"/>
<dbReference type="NCBIfam" id="TIGR00500">
    <property type="entry name" value="met_pdase_I"/>
    <property type="match status" value="1"/>
</dbReference>
<dbReference type="InterPro" id="IPR036005">
    <property type="entry name" value="Creatinase/aminopeptidase-like"/>
</dbReference>
<dbReference type="AlphaFoldDB" id="A0A1H4HD98"/>
<feature type="domain" description="Peptidase M24" evidence="8">
    <location>
        <begin position="11"/>
        <end position="238"/>
    </location>
</feature>
<proteinExistence type="inferred from homology"/>
<dbReference type="HAMAP" id="MF_01974">
    <property type="entry name" value="MetAP_1"/>
    <property type="match status" value="1"/>
</dbReference>
<dbReference type="RefSeq" id="WP_090559772.1">
    <property type="nucleotide sequence ID" value="NZ_FNRA01000015.1"/>
</dbReference>